<comment type="caution">
    <text evidence="8">The sequence shown here is derived from an EMBL/GenBank/DDBJ whole genome shotgun (WGS) entry which is preliminary data.</text>
</comment>
<feature type="transmembrane region" description="Helical" evidence="6">
    <location>
        <begin position="38"/>
        <end position="56"/>
    </location>
</feature>
<gene>
    <name evidence="8" type="ORF">CSO01_18900</name>
</gene>
<reference evidence="8 9" key="1">
    <citation type="submission" date="2019-07" db="EMBL/GenBank/DDBJ databases">
        <title>Whole genome shotgun sequence of Cellulomonas soli NBRC 109434.</title>
        <authorList>
            <person name="Hosoyama A."/>
            <person name="Uohara A."/>
            <person name="Ohji S."/>
            <person name="Ichikawa N."/>
        </authorList>
    </citation>
    <scope>NUCLEOTIDE SEQUENCE [LARGE SCALE GENOMIC DNA]</scope>
    <source>
        <strain evidence="8 9">NBRC 109434</strain>
    </source>
</reference>
<dbReference type="RefSeq" id="WP_146952930.1">
    <property type="nucleotide sequence ID" value="NZ_BAABBJ010000006.1"/>
</dbReference>
<dbReference type="GO" id="GO:0140359">
    <property type="term" value="F:ABC-type transporter activity"/>
    <property type="evidence" value="ECO:0007669"/>
    <property type="project" value="InterPro"/>
</dbReference>
<protein>
    <submittedName>
        <fullName evidence="8">ABC transporter</fullName>
    </submittedName>
</protein>
<evidence type="ECO:0000256" key="5">
    <source>
        <dbReference type="ARBA" id="ARBA00023251"/>
    </source>
</evidence>
<evidence type="ECO:0000256" key="3">
    <source>
        <dbReference type="ARBA" id="ARBA00022989"/>
    </source>
</evidence>
<dbReference type="PIRSF" id="PIRSF006648">
    <property type="entry name" value="DrrB"/>
    <property type="match status" value="1"/>
</dbReference>
<feature type="transmembrane region" description="Helical" evidence="6">
    <location>
        <begin position="247"/>
        <end position="268"/>
    </location>
</feature>
<evidence type="ECO:0000313" key="9">
    <source>
        <dbReference type="Proteomes" id="UP000321798"/>
    </source>
</evidence>
<evidence type="ECO:0000259" key="7">
    <source>
        <dbReference type="Pfam" id="PF01061"/>
    </source>
</evidence>
<evidence type="ECO:0000256" key="1">
    <source>
        <dbReference type="ARBA" id="ARBA00004141"/>
    </source>
</evidence>
<organism evidence="8 9">
    <name type="scientific">Cellulomonas soli</name>
    <dbReference type="NCBI Taxonomy" id="931535"/>
    <lineage>
        <taxon>Bacteria</taxon>
        <taxon>Bacillati</taxon>
        <taxon>Actinomycetota</taxon>
        <taxon>Actinomycetes</taxon>
        <taxon>Micrococcales</taxon>
        <taxon>Cellulomonadaceae</taxon>
        <taxon>Cellulomonas</taxon>
    </lineage>
</organism>
<accession>A0A512PD87</accession>
<evidence type="ECO:0000256" key="6">
    <source>
        <dbReference type="SAM" id="Phobius"/>
    </source>
</evidence>
<dbReference type="Proteomes" id="UP000321798">
    <property type="component" value="Unassembled WGS sequence"/>
</dbReference>
<comment type="subcellular location">
    <subcellularLocation>
        <location evidence="1">Membrane</location>
        <topology evidence="1">Multi-pass membrane protein</topology>
    </subcellularLocation>
</comment>
<dbReference type="OrthoDB" id="63188at2"/>
<dbReference type="EMBL" id="BKAL01000006">
    <property type="protein sequence ID" value="GEP69175.1"/>
    <property type="molecule type" value="Genomic_DNA"/>
</dbReference>
<keyword evidence="2 6" id="KW-0812">Transmembrane</keyword>
<keyword evidence="3 6" id="KW-1133">Transmembrane helix</keyword>
<sequence length="275" mass="28506">MSATTTDRPTIATTAGVGRGALTYLSVELRRLLRNRRTAIFTLVMPAAFFLIFGTAPEYRTLSAAAVGQSGDLRWPGAGHGNVTAYVMVSMALYGAMLAATSAGATVSVERAQGWSRQLRLTPLRPAVYVATKIAVAMVLGLVGVAIVYGVGAARGAEADASAWVLTALAAWLGSIVFAAFGLFMGYLLPAENVMQILSPVLAVLSFAGGLFVPLGDGLFATLAQLIPTYGLAELVRAPLTGGGVTLAAVANVLVWAAVFVGGAAWLFRRDTARV</sequence>
<feature type="domain" description="ABC-2 type transporter transmembrane" evidence="7">
    <location>
        <begin position="26"/>
        <end position="237"/>
    </location>
</feature>
<dbReference type="PANTHER" id="PTHR43077">
    <property type="entry name" value="TRANSPORT PERMEASE YVFS-RELATED"/>
    <property type="match status" value="1"/>
</dbReference>
<dbReference type="InterPro" id="IPR013525">
    <property type="entry name" value="ABC2_TM"/>
</dbReference>
<feature type="transmembrane region" description="Helical" evidence="6">
    <location>
        <begin position="128"/>
        <end position="151"/>
    </location>
</feature>
<dbReference type="AlphaFoldDB" id="A0A512PD87"/>
<dbReference type="GO" id="GO:0043190">
    <property type="term" value="C:ATP-binding cassette (ABC) transporter complex"/>
    <property type="evidence" value="ECO:0007669"/>
    <property type="project" value="InterPro"/>
</dbReference>
<name>A0A512PD87_9CELL</name>
<dbReference type="InterPro" id="IPR000412">
    <property type="entry name" value="ABC_2_transport"/>
</dbReference>
<feature type="transmembrane region" description="Helical" evidence="6">
    <location>
        <begin position="201"/>
        <end position="227"/>
    </location>
</feature>
<evidence type="ECO:0000256" key="4">
    <source>
        <dbReference type="ARBA" id="ARBA00023136"/>
    </source>
</evidence>
<dbReference type="PANTHER" id="PTHR43077:SF11">
    <property type="entry name" value="TRANSPORT PERMEASE YVFS-RELATED"/>
    <property type="match status" value="1"/>
</dbReference>
<proteinExistence type="predicted"/>
<keyword evidence="5" id="KW-0046">Antibiotic resistance</keyword>
<evidence type="ECO:0000313" key="8">
    <source>
        <dbReference type="EMBL" id="GEP69175.1"/>
    </source>
</evidence>
<feature type="transmembrane region" description="Helical" evidence="6">
    <location>
        <begin position="83"/>
        <end position="107"/>
    </location>
</feature>
<dbReference type="InterPro" id="IPR051328">
    <property type="entry name" value="T7SS_ABC-Transporter"/>
</dbReference>
<keyword evidence="9" id="KW-1185">Reference proteome</keyword>
<keyword evidence="4 6" id="KW-0472">Membrane</keyword>
<dbReference type="GO" id="GO:0046677">
    <property type="term" value="P:response to antibiotic"/>
    <property type="evidence" value="ECO:0007669"/>
    <property type="project" value="UniProtKB-KW"/>
</dbReference>
<dbReference type="Pfam" id="PF01061">
    <property type="entry name" value="ABC2_membrane"/>
    <property type="match status" value="1"/>
</dbReference>
<feature type="transmembrane region" description="Helical" evidence="6">
    <location>
        <begin position="163"/>
        <end position="189"/>
    </location>
</feature>
<evidence type="ECO:0000256" key="2">
    <source>
        <dbReference type="ARBA" id="ARBA00022692"/>
    </source>
</evidence>